<sequence>MAEGGGAAAATPKFNKKSFEFKMCKKVAELTQVVHMLFVKNHEKEVELEAVRVAYEEEISNVIADARSKIKKLQHCLAAEQRRGEEAKKGFEQDFEEREKLLTQKLAENEVRVIELRKDNDFMKDQVVRLQRIVDDSKSKELVTGLGEDEVKQFQKQLDLAQAELEAKTVEFERLRETISKENDKRRENDAVVHRLRSEMEQVQSELSLQMEDLKNELLETSNGKERLQQRNKNLESDLRNLKKELESRRQSEFTVQPAPRSSKSPGEGMEFSEELERLRREVRMYRMELSNREGNFNRMFTDSSPVRVDHRAGGLAVTRTTGRPQMDSALTVGNRTPRDTNDNLQPQYRPGLNRLPTLSMDSRQRATNSHSSGRTHRLVGTPRERQTAGYPMPGFH</sequence>
<organism evidence="3 4">
    <name type="scientific">Patiria miniata</name>
    <name type="common">Bat star</name>
    <name type="synonym">Asterina miniata</name>
    <dbReference type="NCBI Taxonomy" id="46514"/>
    <lineage>
        <taxon>Eukaryota</taxon>
        <taxon>Metazoa</taxon>
        <taxon>Echinodermata</taxon>
        <taxon>Eleutherozoa</taxon>
        <taxon>Asterozoa</taxon>
        <taxon>Asteroidea</taxon>
        <taxon>Valvatacea</taxon>
        <taxon>Valvatida</taxon>
        <taxon>Asterinidae</taxon>
        <taxon>Patiria</taxon>
    </lineage>
</organism>
<dbReference type="OMA" id="VKNHERE"/>
<accession>A0A914AVL7</accession>
<dbReference type="RefSeq" id="XP_038067807.1">
    <property type="nucleotide sequence ID" value="XM_038211879.1"/>
</dbReference>
<dbReference type="PANTHER" id="PTHR18870">
    <property type="entry name" value="PROTEIN TAG-278-RELATED"/>
    <property type="match status" value="1"/>
</dbReference>
<dbReference type="Proteomes" id="UP000887568">
    <property type="component" value="Unplaced"/>
</dbReference>
<dbReference type="OrthoDB" id="75801at2759"/>
<keyword evidence="1" id="KW-0175">Coiled coil</keyword>
<feature type="region of interest" description="Disordered" evidence="2">
    <location>
        <begin position="246"/>
        <end position="273"/>
    </location>
</feature>
<name>A0A914AVL7_PATMI</name>
<proteinExistence type="predicted"/>
<dbReference type="AlphaFoldDB" id="A0A914AVL7"/>
<evidence type="ECO:0000256" key="1">
    <source>
        <dbReference type="ARBA" id="ARBA00023054"/>
    </source>
</evidence>
<dbReference type="EnsemblMetazoa" id="XM_038211879.1">
    <property type="protein sequence ID" value="XP_038067807.1"/>
    <property type="gene ID" value="LOC119737479"/>
</dbReference>
<dbReference type="GeneID" id="119737479"/>
<evidence type="ECO:0000313" key="4">
    <source>
        <dbReference type="Proteomes" id="UP000887568"/>
    </source>
</evidence>
<feature type="region of interest" description="Disordered" evidence="2">
    <location>
        <begin position="320"/>
        <end position="397"/>
    </location>
</feature>
<dbReference type="PANTHER" id="PTHR18870:SF9">
    <property type="entry name" value="PROTEIN TAG-278-RELATED"/>
    <property type="match status" value="1"/>
</dbReference>
<protein>
    <submittedName>
        <fullName evidence="3">Uncharacterized protein</fullName>
    </submittedName>
</protein>
<feature type="compositionally biased region" description="Polar residues" evidence="2">
    <location>
        <begin position="360"/>
        <end position="373"/>
    </location>
</feature>
<evidence type="ECO:0000313" key="3">
    <source>
        <dbReference type="EnsemblMetazoa" id="XP_038067807.1"/>
    </source>
</evidence>
<reference evidence="3" key="1">
    <citation type="submission" date="2022-11" db="UniProtKB">
        <authorList>
            <consortium name="EnsemblMetazoa"/>
        </authorList>
    </citation>
    <scope>IDENTIFICATION</scope>
</reference>
<keyword evidence="4" id="KW-1185">Reference proteome</keyword>
<evidence type="ECO:0000256" key="2">
    <source>
        <dbReference type="SAM" id="MobiDB-lite"/>
    </source>
</evidence>